<gene>
    <name evidence="12" type="primary">100636703</name>
</gene>
<dbReference type="GO" id="GO:0046872">
    <property type="term" value="F:metal ion binding"/>
    <property type="evidence" value="ECO:0007669"/>
    <property type="project" value="UniProtKB-KW"/>
</dbReference>
<dbReference type="GO" id="GO:0005794">
    <property type="term" value="C:Golgi apparatus"/>
    <property type="evidence" value="ECO:0007669"/>
    <property type="project" value="UniProtKB-SubCell"/>
</dbReference>
<dbReference type="FunCoup" id="A0A1X7UVU4">
    <property type="interactions" value="379"/>
</dbReference>
<evidence type="ECO:0000256" key="9">
    <source>
        <dbReference type="SAM" id="MobiDB-lite"/>
    </source>
</evidence>
<evidence type="ECO:0000256" key="8">
    <source>
        <dbReference type="PIRSR" id="PIRSR624869-3"/>
    </source>
</evidence>
<reference evidence="13" key="1">
    <citation type="journal article" date="2010" name="Nature">
        <title>The Amphimedon queenslandica genome and the evolution of animal complexity.</title>
        <authorList>
            <person name="Srivastava M."/>
            <person name="Simakov O."/>
            <person name="Chapman J."/>
            <person name="Fahey B."/>
            <person name="Gauthier M.E."/>
            <person name="Mitros T."/>
            <person name="Richards G.S."/>
            <person name="Conaco C."/>
            <person name="Dacre M."/>
            <person name="Hellsten U."/>
            <person name="Larroux C."/>
            <person name="Putnam N.H."/>
            <person name="Stanke M."/>
            <person name="Adamska M."/>
            <person name="Darling A."/>
            <person name="Degnan S.M."/>
            <person name="Oakley T.H."/>
            <person name="Plachetzki D.C."/>
            <person name="Zhai Y."/>
            <person name="Adamski M."/>
            <person name="Calcino A."/>
            <person name="Cummins S.F."/>
            <person name="Goodstein D.M."/>
            <person name="Harris C."/>
            <person name="Jackson D.J."/>
            <person name="Leys S.P."/>
            <person name="Shu S."/>
            <person name="Woodcroft B.J."/>
            <person name="Vervoort M."/>
            <person name="Kosik K.S."/>
            <person name="Manning G."/>
            <person name="Degnan B.M."/>
            <person name="Rokhsar D.S."/>
        </authorList>
    </citation>
    <scope>NUCLEOTIDE SEQUENCE [LARGE SCALE GENOMIC DNA]</scope>
</reference>
<comment type="cofactor">
    <cofactor evidence="8">
        <name>Mn(2+)</name>
        <dbReference type="ChEBI" id="CHEBI:29035"/>
    </cofactor>
</comment>
<dbReference type="STRING" id="400682.A0A1X7UVU4"/>
<feature type="binding site" evidence="7">
    <location>
        <position position="133"/>
    </location>
    <ligand>
        <name>ATP</name>
        <dbReference type="ChEBI" id="CHEBI:30616"/>
    </ligand>
</feature>
<evidence type="ECO:0000256" key="5">
    <source>
        <dbReference type="ARBA" id="ARBA00023180"/>
    </source>
</evidence>
<protein>
    <recommendedName>
        <fullName evidence="11">FAM20 C-terminal domain-containing protein</fullName>
    </recommendedName>
</protein>
<organism evidence="12">
    <name type="scientific">Amphimedon queenslandica</name>
    <name type="common">Sponge</name>
    <dbReference type="NCBI Taxonomy" id="400682"/>
    <lineage>
        <taxon>Eukaryota</taxon>
        <taxon>Metazoa</taxon>
        <taxon>Porifera</taxon>
        <taxon>Demospongiae</taxon>
        <taxon>Heteroscleromorpha</taxon>
        <taxon>Haplosclerida</taxon>
        <taxon>Niphatidae</taxon>
        <taxon>Amphimedon</taxon>
    </lineage>
</organism>
<dbReference type="EnsemblMetazoa" id="Aqu2.1.31796_001">
    <property type="protein sequence ID" value="Aqu2.1.31796_001"/>
    <property type="gene ID" value="Aqu2.1.31796"/>
</dbReference>
<keyword evidence="8" id="KW-0464">Manganese</keyword>
<dbReference type="Proteomes" id="UP000007879">
    <property type="component" value="Unassembled WGS sequence"/>
</dbReference>
<feature type="signal peptide" evidence="10">
    <location>
        <begin position="1"/>
        <end position="25"/>
    </location>
</feature>
<dbReference type="InterPro" id="IPR024869">
    <property type="entry name" value="FAM20"/>
</dbReference>
<evidence type="ECO:0000256" key="3">
    <source>
        <dbReference type="ARBA" id="ARBA00023034"/>
    </source>
</evidence>
<reference evidence="12" key="2">
    <citation type="submission" date="2017-05" db="UniProtKB">
        <authorList>
            <consortium name="EnsemblMetazoa"/>
        </authorList>
    </citation>
    <scope>IDENTIFICATION</scope>
</reference>
<feature type="binding site" evidence="7">
    <location>
        <position position="305"/>
    </location>
    <ligand>
        <name>ATP</name>
        <dbReference type="ChEBI" id="CHEBI:30616"/>
    </ligand>
</feature>
<keyword evidence="5" id="KW-0325">Glycoprotein</keyword>
<evidence type="ECO:0000256" key="1">
    <source>
        <dbReference type="ARBA" id="ARBA00004555"/>
    </source>
</evidence>
<evidence type="ECO:0000313" key="13">
    <source>
        <dbReference type="Proteomes" id="UP000007879"/>
    </source>
</evidence>
<dbReference type="PANTHER" id="PTHR12450">
    <property type="entry name" value="DENTIN MATRIX PROTEIN 4 PROTEIN FAM20"/>
    <property type="match status" value="1"/>
</dbReference>
<keyword evidence="13" id="KW-1185">Reference proteome</keyword>
<dbReference type="GO" id="GO:0005524">
    <property type="term" value="F:ATP binding"/>
    <property type="evidence" value="ECO:0007669"/>
    <property type="project" value="UniProtKB-KW"/>
</dbReference>
<feature type="region of interest" description="Disordered" evidence="9">
    <location>
        <begin position="29"/>
        <end position="65"/>
    </location>
</feature>
<evidence type="ECO:0000259" key="11">
    <source>
        <dbReference type="Pfam" id="PF06702"/>
    </source>
</evidence>
<dbReference type="KEGG" id="aqu:100636703"/>
<dbReference type="InParanoid" id="A0A1X7UVU4"/>
<keyword evidence="8" id="KW-0479">Metal-binding</keyword>
<evidence type="ECO:0000256" key="2">
    <source>
        <dbReference type="ARBA" id="ARBA00006557"/>
    </source>
</evidence>
<comment type="subcellular location">
    <subcellularLocation>
        <location evidence="1">Golgi apparatus</location>
    </subcellularLocation>
</comment>
<dbReference type="GO" id="GO:0016773">
    <property type="term" value="F:phosphotransferase activity, alcohol group as acceptor"/>
    <property type="evidence" value="ECO:0007669"/>
    <property type="project" value="TreeGrafter"/>
</dbReference>
<sequence>MKYKQRLVLFLIVLVCLVFLSLTFSFNTEPEEPTQNTVKSNQRSLHASEPEDHVTPGPTTPPPPIDYTRPWKIWSNWVREDVLYPNGVLHSTEMDLILYGLSSYPVTKLDVGYKGTQLKASMYLEGGQRTVFKPMRFSRDAIVDGPDDPCKGQDRHNGEIASFHLESILGYRLAPPVAGRKINLTALLPVTSKALYDTYLTEDGNTCFYGKCLYCKPSEKACGKGDIMEGSVTIWLPDWYQMKTYRHPYQRTYIPDVKAKWEVDDDYCRTRLLTPNSYYYNILPDVFDTMVLDFLVGNADRHHFETYALHGLKEGRLMHIDNGKSFGNPNHDEMSILTPLKQCCKLKNSTWEKLRHLKTQGLSQLLDKSLKRDPLYPVLTQAHLLAIDRRLDVFIGEVLKCIQQYGRSNVLFDKWPQF</sequence>
<evidence type="ECO:0000256" key="4">
    <source>
        <dbReference type="ARBA" id="ARBA00023157"/>
    </source>
</evidence>
<feature type="active site" evidence="6">
    <location>
        <position position="300"/>
    </location>
</feature>
<name>A0A1X7UVU4_AMPQE</name>
<dbReference type="PANTHER" id="PTHR12450:SF14">
    <property type="entry name" value="GLYCOSAMINOGLYCAN XYLOSYLKINASE"/>
    <property type="match status" value="1"/>
</dbReference>
<feature type="binding site" evidence="7">
    <location>
        <begin position="233"/>
        <end position="236"/>
    </location>
    <ligand>
        <name>ATP</name>
        <dbReference type="ChEBI" id="CHEBI:30616"/>
    </ligand>
</feature>
<feature type="binding site" evidence="7">
    <location>
        <position position="321"/>
    </location>
    <ligand>
        <name>ATP</name>
        <dbReference type="ChEBI" id="CHEBI:30616"/>
    </ligand>
</feature>
<dbReference type="AlphaFoldDB" id="A0A1X7UVU4"/>
<dbReference type="OrthoDB" id="8583677at2759"/>
<dbReference type="Pfam" id="PF06702">
    <property type="entry name" value="Fam20C"/>
    <property type="match status" value="1"/>
</dbReference>
<dbReference type="InterPro" id="IPR009581">
    <property type="entry name" value="FAM20_C"/>
</dbReference>
<comment type="similarity">
    <text evidence="2">Belongs to the FAM20 family.</text>
</comment>
<feature type="binding site" evidence="8">
    <location>
        <position position="154"/>
    </location>
    <ligand>
        <name>Mn(2+)</name>
        <dbReference type="ChEBI" id="CHEBI:29035"/>
    </ligand>
</feature>
<feature type="chain" id="PRO_5012101076" description="FAM20 C-terminal domain-containing protein" evidence="10">
    <location>
        <begin position="26"/>
        <end position="418"/>
    </location>
</feature>
<feature type="compositionally biased region" description="Polar residues" evidence="9">
    <location>
        <begin position="29"/>
        <end position="45"/>
    </location>
</feature>
<dbReference type="EnsemblMetazoa" id="XM_019996483.1">
    <property type="protein sequence ID" value="XP_019852042.1"/>
    <property type="gene ID" value="LOC100636703"/>
</dbReference>
<evidence type="ECO:0000256" key="10">
    <source>
        <dbReference type="SAM" id="SignalP"/>
    </source>
</evidence>
<keyword evidence="10" id="KW-0732">Signal</keyword>
<feature type="binding site" evidence="7">
    <location>
        <position position="117"/>
    </location>
    <ligand>
        <name>ATP</name>
        <dbReference type="ChEBI" id="CHEBI:30616"/>
    </ligand>
</feature>
<proteinExistence type="inferred from homology"/>
<evidence type="ECO:0000256" key="6">
    <source>
        <dbReference type="PIRSR" id="PIRSR624869-1"/>
    </source>
</evidence>
<feature type="domain" description="FAM20 C-terminal" evidence="11">
    <location>
        <begin position="203"/>
        <end position="410"/>
    </location>
</feature>
<keyword evidence="4" id="KW-1015">Disulfide bond</keyword>
<keyword evidence="3" id="KW-0333">Golgi apparatus</keyword>
<evidence type="ECO:0000313" key="12">
    <source>
        <dbReference type="EnsemblMetazoa" id="Aqu2.1.31796_001"/>
    </source>
</evidence>
<dbReference type="eggNOG" id="KOG3829">
    <property type="taxonomic scope" value="Eukaryota"/>
</dbReference>
<keyword evidence="7" id="KW-0547">Nucleotide-binding</keyword>
<keyword evidence="7" id="KW-0067">ATP-binding</keyword>
<accession>A0A1X7UVU4</accession>
<evidence type="ECO:0000256" key="7">
    <source>
        <dbReference type="PIRSR" id="PIRSR624869-2"/>
    </source>
</evidence>
<feature type="binding site" evidence="8">
    <location>
        <position position="321"/>
    </location>
    <ligand>
        <name>Mn(2+)</name>
        <dbReference type="ChEBI" id="CHEBI:29035"/>
    </ligand>
</feature>